<evidence type="ECO:0000256" key="11">
    <source>
        <dbReference type="ARBA" id="ARBA00022989"/>
    </source>
</evidence>
<keyword evidence="7" id="KW-0732">Signal</keyword>
<dbReference type="GO" id="GO:0005886">
    <property type="term" value="C:plasma membrane"/>
    <property type="evidence" value="ECO:0007669"/>
    <property type="project" value="TreeGrafter"/>
</dbReference>
<dbReference type="InterPro" id="IPR000333">
    <property type="entry name" value="TGFB_receptor"/>
</dbReference>
<comment type="subcellular location">
    <subcellularLocation>
        <location evidence="1">Membrane</location>
        <topology evidence="1">Single-pass type I membrane protein</topology>
    </subcellularLocation>
</comment>
<comment type="caution">
    <text evidence="15">The sequence shown here is derived from an EMBL/GenBank/DDBJ whole genome shotgun (WGS) entry which is preliminary data.</text>
</comment>
<evidence type="ECO:0000256" key="2">
    <source>
        <dbReference type="ARBA" id="ARBA00009605"/>
    </source>
</evidence>
<evidence type="ECO:0000256" key="5">
    <source>
        <dbReference type="ARBA" id="ARBA00022679"/>
    </source>
</evidence>
<evidence type="ECO:0000256" key="12">
    <source>
        <dbReference type="ARBA" id="ARBA00023136"/>
    </source>
</evidence>
<reference evidence="15" key="1">
    <citation type="submission" date="2021-03" db="EMBL/GenBank/DDBJ databases">
        <authorList>
            <person name="Bekaert M."/>
        </authorList>
    </citation>
    <scope>NUCLEOTIDE SEQUENCE</scope>
</reference>
<evidence type="ECO:0000256" key="10">
    <source>
        <dbReference type="ARBA" id="ARBA00022840"/>
    </source>
</evidence>
<dbReference type="EC" id="2.7.11.30" evidence="3"/>
<accession>A0A8S3R1Y5</accession>
<dbReference type="FunFam" id="1.10.510.10:FF:000304">
    <property type="entry name" value="Receptor protein serine/threonine kinase"/>
    <property type="match status" value="1"/>
</dbReference>
<keyword evidence="11" id="KW-1133">Transmembrane helix</keyword>
<keyword evidence="8" id="KW-0547">Nucleotide-binding</keyword>
<keyword evidence="6" id="KW-0812">Transmembrane</keyword>
<dbReference type="Gene3D" id="1.10.510.10">
    <property type="entry name" value="Transferase(Phosphotransferase) domain 1"/>
    <property type="match status" value="1"/>
</dbReference>
<protein>
    <recommendedName>
        <fullName evidence="3">receptor protein serine/threonine kinase</fullName>
        <ecNumber evidence="3">2.7.11.30</ecNumber>
    </recommendedName>
</protein>
<dbReference type="SMART" id="SM00220">
    <property type="entry name" value="S_TKc"/>
    <property type="match status" value="1"/>
</dbReference>
<gene>
    <name evidence="15" type="ORF">MEDL_15678</name>
</gene>
<proteinExistence type="inferred from homology"/>
<dbReference type="InterPro" id="IPR000719">
    <property type="entry name" value="Prot_kinase_dom"/>
</dbReference>
<evidence type="ECO:0000256" key="9">
    <source>
        <dbReference type="ARBA" id="ARBA00022777"/>
    </source>
</evidence>
<keyword evidence="13" id="KW-0675">Receptor</keyword>
<keyword evidence="9" id="KW-0418">Kinase</keyword>
<comment type="similarity">
    <text evidence="2">Belongs to the protein kinase superfamily. TKL Ser/Thr protein kinase family. TGFB receptor subfamily.</text>
</comment>
<dbReference type="PROSITE" id="PS50011">
    <property type="entry name" value="PROTEIN_KINASE_DOM"/>
    <property type="match status" value="1"/>
</dbReference>
<dbReference type="InterPro" id="IPR011009">
    <property type="entry name" value="Kinase-like_dom_sf"/>
</dbReference>
<dbReference type="PANTHER" id="PTHR23255">
    <property type="entry name" value="TRANSFORMING GROWTH FACTOR-BETA RECEPTOR TYPE I AND II"/>
    <property type="match status" value="1"/>
</dbReference>
<evidence type="ECO:0000256" key="13">
    <source>
        <dbReference type="ARBA" id="ARBA00023170"/>
    </source>
</evidence>
<dbReference type="GO" id="GO:0071363">
    <property type="term" value="P:cellular response to growth factor stimulus"/>
    <property type="evidence" value="ECO:0007669"/>
    <property type="project" value="TreeGrafter"/>
</dbReference>
<evidence type="ECO:0000256" key="1">
    <source>
        <dbReference type="ARBA" id="ARBA00004479"/>
    </source>
</evidence>
<keyword evidence="12" id="KW-0472">Membrane</keyword>
<keyword evidence="10" id="KW-0067">ATP-binding</keyword>
<keyword evidence="4" id="KW-0723">Serine/threonine-protein kinase</keyword>
<dbReference type="EMBL" id="CAJPWZ010000828">
    <property type="protein sequence ID" value="CAG2201054.1"/>
    <property type="molecule type" value="Genomic_DNA"/>
</dbReference>
<dbReference type="OrthoDB" id="69842at2759"/>
<keyword evidence="5 15" id="KW-0808">Transferase</keyword>
<keyword evidence="16" id="KW-1185">Reference proteome</keyword>
<evidence type="ECO:0000256" key="7">
    <source>
        <dbReference type="ARBA" id="ARBA00022729"/>
    </source>
</evidence>
<evidence type="ECO:0000313" key="15">
    <source>
        <dbReference type="EMBL" id="CAG2201054.1"/>
    </source>
</evidence>
<evidence type="ECO:0000256" key="6">
    <source>
        <dbReference type="ARBA" id="ARBA00022692"/>
    </source>
</evidence>
<evidence type="ECO:0000256" key="3">
    <source>
        <dbReference type="ARBA" id="ARBA00012401"/>
    </source>
</evidence>
<dbReference type="AlphaFoldDB" id="A0A8S3R1Y5"/>
<dbReference type="Pfam" id="PF07714">
    <property type="entry name" value="PK_Tyr_Ser-Thr"/>
    <property type="match status" value="1"/>
</dbReference>
<name>A0A8S3R1Y5_MYTED</name>
<dbReference type="Proteomes" id="UP000683360">
    <property type="component" value="Unassembled WGS sequence"/>
</dbReference>
<sequence length="303" mass="35078">MYRVDCKWYMKSRVICDDNHDCTSRVKCQIEIFTAINEAVAKYLNDTKTGFIASDIKGTGSWTQLFLITDYHENGSLYDYLSTHILDVDDTLKMVHTISCGLTHLHTEIFGTKGKPAMAHRDIKSKNILPIDVLGMFGIDIDQDLMNNFKLSSENNEVDVPPITRQGTKRYMAPEVLDETLLTHHFDAYRKADIYAFGLVMWEICRRCVANEGVVEDQQCPYYDCVQPDPSFDEMRKVVCIEKMRPDIPNRWLNDQYLKAMIKVMTECWSQNPAARLTSLRVKKTLNKMYQLSQKNEKLELNC</sequence>
<evidence type="ECO:0000256" key="4">
    <source>
        <dbReference type="ARBA" id="ARBA00022527"/>
    </source>
</evidence>
<dbReference type="PANTHER" id="PTHR23255:SF68">
    <property type="entry name" value="RECEPTOR PROTEIN SERINE_THREONINE KINASE"/>
    <property type="match status" value="1"/>
</dbReference>
<dbReference type="GO" id="GO:0005524">
    <property type="term" value="F:ATP binding"/>
    <property type="evidence" value="ECO:0007669"/>
    <property type="project" value="UniProtKB-KW"/>
</dbReference>
<dbReference type="GO" id="GO:0043235">
    <property type="term" value="C:receptor complex"/>
    <property type="evidence" value="ECO:0007669"/>
    <property type="project" value="TreeGrafter"/>
</dbReference>
<dbReference type="InterPro" id="IPR001245">
    <property type="entry name" value="Ser-Thr/Tyr_kinase_cat_dom"/>
</dbReference>
<evidence type="ECO:0000259" key="14">
    <source>
        <dbReference type="PROSITE" id="PS50011"/>
    </source>
</evidence>
<organism evidence="15 16">
    <name type="scientific">Mytilus edulis</name>
    <name type="common">Blue mussel</name>
    <dbReference type="NCBI Taxonomy" id="6550"/>
    <lineage>
        <taxon>Eukaryota</taxon>
        <taxon>Metazoa</taxon>
        <taxon>Spiralia</taxon>
        <taxon>Lophotrochozoa</taxon>
        <taxon>Mollusca</taxon>
        <taxon>Bivalvia</taxon>
        <taxon>Autobranchia</taxon>
        <taxon>Pteriomorphia</taxon>
        <taxon>Mytilida</taxon>
        <taxon>Mytiloidea</taxon>
        <taxon>Mytilidae</taxon>
        <taxon>Mytilinae</taxon>
        <taxon>Mytilus</taxon>
    </lineage>
</organism>
<evidence type="ECO:0000313" key="16">
    <source>
        <dbReference type="Proteomes" id="UP000683360"/>
    </source>
</evidence>
<dbReference type="SUPFAM" id="SSF56112">
    <property type="entry name" value="Protein kinase-like (PK-like)"/>
    <property type="match status" value="1"/>
</dbReference>
<feature type="domain" description="Protein kinase" evidence="14">
    <location>
        <begin position="1"/>
        <end position="290"/>
    </location>
</feature>
<evidence type="ECO:0000256" key="8">
    <source>
        <dbReference type="ARBA" id="ARBA00022741"/>
    </source>
</evidence>
<dbReference type="GO" id="GO:0004675">
    <property type="term" value="F:transmembrane receptor protein serine/threonine kinase activity"/>
    <property type="evidence" value="ECO:0007669"/>
    <property type="project" value="UniProtKB-EC"/>
</dbReference>